<dbReference type="Proteomes" id="UP000016922">
    <property type="component" value="Unassembled WGS sequence"/>
</dbReference>
<dbReference type="STRING" id="1116229.S3E4P5"/>
<dbReference type="EMBL" id="KE145358">
    <property type="protein sequence ID" value="EPE33383.1"/>
    <property type="molecule type" value="Genomic_DNA"/>
</dbReference>
<protein>
    <recommendedName>
        <fullName evidence="1">Autophagy protein 5</fullName>
    </recommendedName>
</protein>
<feature type="domain" description="Autophagy protein ATG5 UblB" evidence="2">
    <location>
        <begin position="37"/>
        <end position="137"/>
    </location>
</feature>
<comment type="similarity">
    <text evidence="1">Belongs to the ATG5 family.</text>
</comment>
<dbReference type="InterPro" id="IPR048940">
    <property type="entry name" value="ATG5_HBR"/>
</dbReference>
<keyword evidence="1" id="KW-0832">Ubl conjugation</keyword>
<evidence type="ECO:0000259" key="2">
    <source>
        <dbReference type="Pfam" id="PF04106"/>
    </source>
</evidence>
<evidence type="ECO:0000313" key="5">
    <source>
        <dbReference type="Proteomes" id="UP000016922"/>
    </source>
</evidence>
<reference evidence="4 5" key="1">
    <citation type="journal article" date="2013" name="BMC Genomics">
        <title>Genomics-driven discovery of the pneumocandin biosynthetic gene cluster in the fungus Glarea lozoyensis.</title>
        <authorList>
            <person name="Chen L."/>
            <person name="Yue Q."/>
            <person name="Zhang X."/>
            <person name="Xiang M."/>
            <person name="Wang C."/>
            <person name="Li S."/>
            <person name="Che Y."/>
            <person name="Ortiz-Lopez F.J."/>
            <person name="Bills G.F."/>
            <person name="Liu X."/>
            <person name="An Z."/>
        </authorList>
    </citation>
    <scope>NUCLEOTIDE SEQUENCE [LARGE SCALE GENOMIC DNA]</scope>
    <source>
        <strain evidence="5">ATCC 20868 / MF5171</strain>
    </source>
</reference>
<dbReference type="OMA" id="EDTWLIM"/>
<dbReference type="GO" id="GO:0034045">
    <property type="term" value="C:phagophore assembly site membrane"/>
    <property type="evidence" value="ECO:0007669"/>
    <property type="project" value="UniProtKB-SubCell"/>
</dbReference>
<dbReference type="Gene3D" id="3.10.20.90">
    <property type="entry name" value="Phosphatidylinositol 3-kinase Catalytic Subunit, Chain A, domain 1"/>
    <property type="match status" value="1"/>
</dbReference>
<dbReference type="AlphaFoldDB" id="S3E4P5"/>
<dbReference type="GO" id="GO:0034274">
    <property type="term" value="C:Atg12-Atg5-Atg16 complex"/>
    <property type="evidence" value="ECO:0007669"/>
    <property type="project" value="TreeGrafter"/>
</dbReference>
<dbReference type="Pfam" id="PF20637">
    <property type="entry name" value="ATG5_HBR"/>
    <property type="match status" value="1"/>
</dbReference>
<dbReference type="PANTHER" id="PTHR13040">
    <property type="entry name" value="AUTOPHAGY PROTEIN 5"/>
    <property type="match status" value="1"/>
</dbReference>
<keyword evidence="1" id="KW-0813">Transport</keyword>
<keyword evidence="5" id="KW-1185">Reference proteome</keyword>
<dbReference type="KEGG" id="glz:GLAREA_06396"/>
<dbReference type="GO" id="GO:0000422">
    <property type="term" value="P:autophagy of mitochondrion"/>
    <property type="evidence" value="ECO:0007669"/>
    <property type="project" value="TreeGrafter"/>
</dbReference>
<dbReference type="InterPro" id="IPR007239">
    <property type="entry name" value="Atg5"/>
</dbReference>
<dbReference type="FunFam" id="3.10.20.90:FF:000290">
    <property type="entry name" value="Autophagy protein 5"/>
    <property type="match status" value="1"/>
</dbReference>
<dbReference type="GO" id="GO:0034727">
    <property type="term" value="P:piecemeal microautophagy of the nucleus"/>
    <property type="evidence" value="ECO:0007669"/>
    <property type="project" value="TreeGrafter"/>
</dbReference>
<dbReference type="RefSeq" id="XP_008080000.1">
    <property type="nucleotide sequence ID" value="XM_008081809.1"/>
</dbReference>
<gene>
    <name evidence="4" type="ORF">GLAREA_06396</name>
</gene>
<dbReference type="GO" id="GO:0044233">
    <property type="term" value="C:mitochondria-associated endoplasmic reticulum membrane contact site"/>
    <property type="evidence" value="ECO:0007669"/>
    <property type="project" value="TreeGrafter"/>
</dbReference>
<dbReference type="PANTHER" id="PTHR13040:SF2">
    <property type="entry name" value="AUTOPHAGY PROTEIN 5"/>
    <property type="match status" value="1"/>
</dbReference>
<dbReference type="OrthoDB" id="272162at2759"/>
<organism evidence="4 5">
    <name type="scientific">Glarea lozoyensis (strain ATCC 20868 / MF5171)</name>
    <dbReference type="NCBI Taxonomy" id="1116229"/>
    <lineage>
        <taxon>Eukaryota</taxon>
        <taxon>Fungi</taxon>
        <taxon>Dikarya</taxon>
        <taxon>Ascomycota</taxon>
        <taxon>Pezizomycotina</taxon>
        <taxon>Leotiomycetes</taxon>
        <taxon>Helotiales</taxon>
        <taxon>Helotiaceae</taxon>
        <taxon>Glarea</taxon>
    </lineage>
</organism>
<dbReference type="GO" id="GO:0005776">
    <property type="term" value="C:autophagosome"/>
    <property type="evidence" value="ECO:0007669"/>
    <property type="project" value="TreeGrafter"/>
</dbReference>
<dbReference type="InterPro" id="IPR048318">
    <property type="entry name" value="ATG5_UblB"/>
</dbReference>
<accession>S3E4P5</accession>
<keyword evidence="1" id="KW-0472">Membrane</keyword>
<dbReference type="GeneID" id="19465449"/>
<keyword evidence="1" id="KW-1017">Isopeptide bond</keyword>
<comment type="subunit">
    <text evidence="1">Conjugated with ATG12.</text>
</comment>
<feature type="domain" description="Autophagy protein ATG5 alpha-helical bundle region" evidence="3">
    <location>
        <begin position="1"/>
        <end position="30"/>
    </location>
</feature>
<comment type="function">
    <text evidence="1">Involved in cytoplasm to vacuole transport (Cvt) and autophagic vesicle formation.</text>
</comment>
<dbReference type="Pfam" id="PF04106">
    <property type="entry name" value="ATG5_UblB"/>
    <property type="match status" value="1"/>
</dbReference>
<dbReference type="GO" id="GO:0019776">
    <property type="term" value="F:Atg8-family ligase activity"/>
    <property type="evidence" value="ECO:0007669"/>
    <property type="project" value="TreeGrafter"/>
</dbReference>
<dbReference type="GO" id="GO:0006995">
    <property type="term" value="P:cellular response to nitrogen starvation"/>
    <property type="evidence" value="ECO:0007669"/>
    <property type="project" value="TreeGrafter"/>
</dbReference>
<proteinExistence type="inferred from homology"/>
<evidence type="ECO:0000313" key="4">
    <source>
        <dbReference type="EMBL" id="EPE33383.1"/>
    </source>
</evidence>
<name>S3E4P5_GLAL2</name>
<evidence type="ECO:0000256" key="1">
    <source>
        <dbReference type="RuleBase" id="RU361202"/>
    </source>
</evidence>
<dbReference type="GO" id="GO:0061908">
    <property type="term" value="C:phagophore"/>
    <property type="evidence" value="ECO:0007669"/>
    <property type="project" value="TreeGrafter"/>
</dbReference>
<sequence length="142" mass="15549">MSKENSTTLWNSVLDNDYTTYSKISNILLNPSIPLKHIPLRIYIPSTPTPVLSPTESTSALGSFKIVQTLIPPRTSAREVQTLGSALNTILPGLFPSRRDPILAEPVLHGAAVPFRAPLEELMREAAYADGWLHLCVVMVDA</sequence>
<dbReference type="HOGENOM" id="CLU_1714154_0_0_1"/>
<dbReference type="eggNOG" id="KOG2976">
    <property type="taxonomic scope" value="Eukaryota"/>
</dbReference>
<keyword evidence="1" id="KW-0072">Autophagy</keyword>
<evidence type="ECO:0000259" key="3">
    <source>
        <dbReference type="Pfam" id="PF20637"/>
    </source>
</evidence>
<comment type="subcellular location">
    <subcellularLocation>
        <location evidence="1">Preautophagosomal structure membrane</location>
        <topology evidence="1">Peripheral membrane protein</topology>
    </subcellularLocation>
</comment>